<accession>A0A813JTC1</accession>
<dbReference type="Proteomes" id="UP000626109">
    <property type="component" value="Unassembled WGS sequence"/>
</dbReference>
<evidence type="ECO:0000313" key="2">
    <source>
        <dbReference type="Proteomes" id="UP000626109"/>
    </source>
</evidence>
<reference evidence="1" key="1">
    <citation type="submission" date="2021-02" db="EMBL/GenBank/DDBJ databases">
        <authorList>
            <person name="Dougan E. K."/>
            <person name="Rhodes N."/>
            <person name="Thang M."/>
            <person name="Chan C."/>
        </authorList>
    </citation>
    <scope>NUCLEOTIDE SEQUENCE</scope>
</reference>
<proteinExistence type="predicted"/>
<sequence length="105" mass="11414">MTYLPSGMPLPQPLPDDVLRANIAERFAGAYEAQLGLLKRQAEQEQRSLQADVSSLRQFAYSAQHHAAQHRSQVEAARQSLGVGTAGSLVLREALGMVRSEIAAE</sequence>
<name>A0A813JTC1_POLGL</name>
<dbReference type="AlphaFoldDB" id="A0A813JTC1"/>
<organism evidence="1 2">
    <name type="scientific">Polarella glacialis</name>
    <name type="common">Dinoflagellate</name>
    <dbReference type="NCBI Taxonomy" id="89957"/>
    <lineage>
        <taxon>Eukaryota</taxon>
        <taxon>Sar</taxon>
        <taxon>Alveolata</taxon>
        <taxon>Dinophyceae</taxon>
        <taxon>Suessiales</taxon>
        <taxon>Suessiaceae</taxon>
        <taxon>Polarella</taxon>
    </lineage>
</organism>
<gene>
    <name evidence="1" type="ORF">PGLA2088_LOCUS25869</name>
</gene>
<feature type="non-terminal residue" evidence="1">
    <location>
        <position position="1"/>
    </location>
</feature>
<evidence type="ECO:0000313" key="1">
    <source>
        <dbReference type="EMBL" id="CAE8688350.1"/>
    </source>
</evidence>
<protein>
    <submittedName>
        <fullName evidence="1">Uncharacterized protein</fullName>
    </submittedName>
</protein>
<dbReference type="EMBL" id="CAJNNW010026882">
    <property type="protein sequence ID" value="CAE8688350.1"/>
    <property type="molecule type" value="Genomic_DNA"/>
</dbReference>
<comment type="caution">
    <text evidence="1">The sequence shown here is derived from an EMBL/GenBank/DDBJ whole genome shotgun (WGS) entry which is preliminary data.</text>
</comment>